<sequence length="45" mass="5000">MIIPGDNDGKTQRLIAFGARCFHVTTSVCDTLMHKEACDDLQSLF</sequence>
<organism evidence="1 2">
    <name type="scientific">Cronobacter condimenti 1330</name>
    <dbReference type="NCBI Taxonomy" id="1073999"/>
    <lineage>
        <taxon>Bacteria</taxon>
        <taxon>Pseudomonadati</taxon>
        <taxon>Pseudomonadota</taxon>
        <taxon>Gammaproteobacteria</taxon>
        <taxon>Enterobacterales</taxon>
        <taxon>Enterobacteriaceae</taxon>
        <taxon>Cronobacter</taxon>
    </lineage>
</organism>
<comment type="caution">
    <text evidence="1">The sequence shown here is derived from an EMBL/GenBank/DDBJ whole genome shotgun (WGS) entry which is preliminary data.</text>
</comment>
<evidence type="ECO:0000313" key="1">
    <source>
        <dbReference type="EMBL" id="CCJ72120.1"/>
    </source>
</evidence>
<accession>K8A092</accession>
<dbReference type="AlphaFoldDB" id="K8A092"/>
<reference evidence="1" key="1">
    <citation type="submission" date="2012-07" db="EMBL/GenBank/DDBJ databases">
        <authorList>
            <person name="Cummings C."/>
        </authorList>
    </citation>
    <scope>NUCLEOTIDE SEQUENCE</scope>
    <source>
        <strain evidence="1">1330</strain>
    </source>
</reference>
<name>K8A092_9ENTR</name>
<proteinExistence type="predicted"/>
<evidence type="ECO:0000313" key="2">
    <source>
        <dbReference type="Proteomes" id="UP000009340"/>
    </source>
</evidence>
<protein>
    <submittedName>
        <fullName evidence="1">Uncharacterized protein</fullName>
    </submittedName>
</protein>
<gene>
    <name evidence="1" type="ORF">BN137_1475</name>
</gene>
<dbReference type="Proteomes" id="UP000009340">
    <property type="component" value="Unassembled WGS sequence"/>
</dbReference>
<dbReference type="EMBL" id="CAKW01000059">
    <property type="protein sequence ID" value="CCJ72120.1"/>
    <property type="molecule type" value="Genomic_DNA"/>
</dbReference>